<dbReference type="CTD" id="37418"/>
<dbReference type="KEGG" id="sliu:111353118"/>
<dbReference type="OrthoDB" id="694479at2759"/>
<keyword evidence="2 5" id="KW-0732">Signal</keyword>
<keyword evidence="3" id="KW-0677">Repeat</keyword>
<evidence type="ECO:0000256" key="2">
    <source>
        <dbReference type="ARBA" id="ARBA00022729"/>
    </source>
</evidence>
<evidence type="ECO:0000256" key="5">
    <source>
        <dbReference type="SAM" id="SignalP"/>
    </source>
</evidence>
<protein>
    <submittedName>
        <fullName evidence="7">Leucine-rich repeat transmembrane neuronal protein 1</fullName>
    </submittedName>
</protein>
<dbReference type="InterPro" id="IPR032675">
    <property type="entry name" value="LRR_dom_sf"/>
</dbReference>
<evidence type="ECO:0000313" key="7">
    <source>
        <dbReference type="RefSeq" id="XP_022821757.1"/>
    </source>
</evidence>
<reference evidence="7" key="1">
    <citation type="submission" date="2025-08" db="UniProtKB">
        <authorList>
            <consortium name="RefSeq"/>
        </authorList>
    </citation>
    <scope>IDENTIFICATION</scope>
    <source>
        <strain evidence="7">Ishihara</strain>
        <tissue evidence="7">Whole body</tissue>
    </source>
</reference>
<keyword evidence="4" id="KW-1133">Transmembrane helix</keyword>
<keyword evidence="6" id="KW-1185">Reference proteome</keyword>
<sequence>MCTESTMNRIFEKVFLAALLCVCGTQGKEMTEIEALGAQPTHCTYEYAFEMYGAHCASRRLNKVPNLRSGIEILDFSDNKLQEVNADTLSSYTNIKFLYLADNHIYLIEEDALTSLTDLQTLDLANNVILELPNSIFQLPSLRKLYLRGNPIFYKNMNALTIVKPIKAPLELLDISDCKIRELPDWGYLPQLVFYNISHNPLASLNTHHFASMCNLNKVDLTESLNSLKLCGTRSTILWFQQKRIFFQLEDYSKLNTREFENCPVPEDDGSHNATFHRCKAEYLQVQSIRTSRRTWLTIGGGLAGFLVGFILLLYVMHRHNVKQTKTKAEKMKHATPADADKTASAVLLSDVA</sequence>
<evidence type="ECO:0000256" key="3">
    <source>
        <dbReference type="ARBA" id="ARBA00022737"/>
    </source>
</evidence>
<evidence type="ECO:0000256" key="1">
    <source>
        <dbReference type="ARBA" id="ARBA00022614"/>
    </source>
</evidence>
<proteinExistence type="predicted"/>
<gene>
    <name evidence="7" type="primary">LOC111353118</name>
</gene>
<dbReference type="AlphaFoldDB" id="A0A9J7E3M6"/>
<feature type="signal peptide" evidence="5">
    <location>
        <begin position="1"/>
        <end position="27"/>
    </location>
</feature>
<dbReference type="Pfam" id="PF13855">
    <property type="entry name" value="LRR_8"/>
    <property type="match status" value="1"/>
</dbReference>
<dbReference type="RefSeq" id="XP_022821757.1">
    <property type="nucleotide sequence ID" value="XM_022965989.1"/>
</dbReference>
<dbReference type="Gene3D" id="3.80.10.10">
    <property type="entry name" value="Ribonuclease Inhibitor"/>
    <property type="match status" value="2"/>
</dbReference>
<accession>A0A9J7E3M6</accession>
<evidence type="ECO:0000313" key="6">
    <source>
        <dbReference type="Proteomes" id="UP000301870"/>
    </source>
</evidence>
<dbReference type="GO" id="GO:0005886">
    <property type="term" value="C:plasma membrane"/>
    <property type="evidence" value="ECO:0007669"/>
    <property type="project" value="TreeGrafter"/>
</dbReference>
<keyword evidence="1" id="KW-0433">Leucine-rich repeat</keyword>
<keyword evidence="4" id="KW-0472">Membrane</keyword>
<dbReference type="Proteomes" id="UP000301870">
    <property type="component" value="Chromosome 16"/>
</dbReference>
<evidence type="ECO:0000256" key="4">
    <source>
        <dbReference type="SAM" id="Phobius"/>
    </source>
</evidence>
<feature type="transmembrane region" description="Helical" evidence="4">
    <location>
        <begin position="296"/>
        <end position="316"/>
    </location>
</feature>
<dbReference type="PANTHER" id="PTHR24369">
    <property type="entry name" value="ANTIGEN BSP, PUTATIVE-RELATED"/>
    <property type="match status" value="1"/>
</dbReference>
<dbReference type="SUPFAM" id="SSF52058">
    <property type="entry name" value="L domain-like"/>
    <property type="match status" value="1"/>
</dbReference>
<dbReference type="PANTHER" id="PTHR24369:SF210">
    <property type="entry name" value="CHAOPTIN-RELATED"/>
    <property type="match status" value="1"/>
</dbReference>
<feature type="chain" id="PRO_5039941314" evidence="5">
    <location>
        <begin position="28"/>
        <end position="353"/>
    </location>
</feature>
<organism evidence="6 7">
    <name type="scientific">Spodoptera litura</name>
    <name type="common">Asian cotton leafworm</name>
    <dbReference type="NCBI Taxonomy" id="69820"/>
    <lineage>
        <taxon>Eukaryota</taxon>
        <taxon>Metazoa</taxon>
        <taxon>Ecdysozoa</taxon>
        <taxon>Arthropoda</taxon>
        <taxon>Hexapoda</taxon>
        <taxon>Insecta</taxon>
        <taxon>Pterygota</taxon>
        <taxon>Neoptera</taxon>
        <taxon>Endopterygota</taxon>
        <taxon>Lepidoptera</taxon>
        <taxon>Glossata</taxon>
        <taxon>Ditrysia</taxon>
        <taxon>Noctuoidea</taxon>
        <taxon>Noctuidae</taxon>
        <taxon>Amphipyrinae</taxon>
        <taxon>Spodoptera</taxon>
    </lineage>
</organism>
<dbReference type="PROSITE" id="PS51450">
    <property type="entry name" value="LRR"/>
    <property type="match status" value="1"/>
</dbReference>
<dbReference type="GeneID" id="111353118"/>
<dbReference type="InterPro" id="IPR001611">
    <property type="entry name" value="Leu-rich_rpt"/>
</dbReference>
<name>A0A9J7E3M6_SPOLT</name>
<keyword evidence="4 7" id="KW-0812">Transmembrane</keyword>
<dbReference type="InterPro" id="IPR050541">
    <property type="entry name" value="LRR_TM_domain-containing"/>
</dbReference>